<dbReference type="InterPro" id="IPR050410">
    <property type="entry name" value="CCR4/nocturin_mRNA_transcr"/>
</dbReference>
<feature type="domain" description="Endonuclease/exonuclease/phosphatase" evidence="3">
    <location>
        <begin position="74"/>
        <end position="390"/>
    </location>
</feature>
<keyword evidence="4" id="KW-0255">Endonuclease</keyword>
<comment type="similarity">
    <text evidence="1">Belongs to the CCR4/nocturin family.</text>
</comment>
<dbReference type="OrthoDB" id="428734at2759"/>
<protein>
    <submittedName>
        <fullName evidence="4">Endonuclease/exonuclease/phosphatase</fullName>
    </submittedName>
</protein>
<dbReference type="GO" id="GO:0006139">
    <property type="term" value="P:nucleobase-containing compound metabolic process"/>
    <property type="evidence" value="ECO:0007669"/>
    <property type="project" value="UniProtKB-ARBA"/>
</dbReference>
<dbReference type="InterPro" id="IPR005135">
    <property type="entry name" value="Endo/exonuclease/phosphatase"/>
</dbReference>
<evidence type="ECO:0000256" key="2">
    <source>
        <dbReference type="ARBA" id="ARBA00022801"/>
    </source>
</evidence>
<keyword evidence="2" id="KW-0378">Hydrolase</keyword>
<evidence type="ECO:0000313" key="4">
    <source>
        <dbReference type="EMBL" id="KAF9460805.1"/>
    </source>
</evidence>
<dbReference type="PANTHER" id="PTHR12121">
    <property type="entry name" value="CARBON CATABOLITE REPRESSOR PROTEIN 4"/>
    <property type="match status" value="1"/>
</dbReference>
<gene>
    <name evidence="4" type="ORF">BDZ94DRAFT_1169031</name>
</gene>
<sequence>MSSQRRRKQFQPTPEQTALAEHRKAKKQQIITDASQLQSVAERNHTIPPIAQRVWLPVHPPSRVQGCQIIKICTWNLLAQCLIRRDLFPTSDCLKAAQREHMLYYELLEVDADIICLQEVDRLEKLLPILEKAGYAHHYAAGPGKKHGCLIAFKKKLYNVLASRPVEYDTQEIRSDGNENARRGRSFTTRNIGSLILLESKIKENDGILVATTHLFWHPKQAAILFREVLKFRNDACCEGWPCIVGGDFNFAPDDPVYSLIVGDHLLPEQEERLTTSQVVHISVDPTGIPTIGTDEENEEGLDPDKFIINARPATCTDGLLSLTELVDVFSRLPQIKSVYDEGLGGIEAINRPRTFGHRVPISLTRRGRNEPEYTSYTHYWKTVLDYLFVLDPGDRPSKVIELLAPHKEETLKPGLPQKGVCSSDHILLAAIVCWEDPLH</sequence>
<accession>A0A9P5Y420</accession>
<dbReference type="GO" id="GO:0000175">
    <property type="term" value="F:3'-5'-RNA exonuclease activity"/>
    <property type="evidence" value="ECO:0007669"/>
    <property type="project" value="TreeGrafter"/>
</dbReference>
<dbReference type="SUPFAM" id="SSF56219">
    <property type="entry name" value="DNase I-like"/>
    <property type="match status" value="1"/>
</dbReference>
<dbReference type="PANTHER" id="PTHR12121:SF45">
    <property type="entry name" value="NOCTURNIN"/>
    <property type="match status" value="1"/>
</dbReference>
<dbReference type="InterPro" id="IPR036691">
    <property type="entry name" value="Endo/exonu/phosph_ase_sf"/>
</dbReference>
<dbReference type="Proteomes" id="UP000807353">
    <property type="component" value="Unassembled WGS sequence"/>
</dbReference>
<evidence type="ECO:0000256" key="1">
    <source>
        <dbReference type="ARBA" id="ARBA00010774"/>
    </source>
</evidence>
<keyword evidence="5" id="KW-1185">Reference proteome</keyword>
<evidence type="ECO:0000259" key="3">
    <source>
        <dbReference type="Pfam" id="PF03372"/>
    </source>
</evidence>
<dbReference type="GO" id="GO:0004519">
    <property type="term" value="F:endonuclease activity"/>
    <property type="evidence" value="ECO:0007669"/>
    <property type="project" value="UniProtKB-KW"/>
</dbReference>
<dbReference type="EMBL" id="MU150293">
    <property type="protein sequence ID" value="KAF9460805.1"/>
    <property type="molecule type" value="Genomic_DNA"/>
</dbReference>
<proteinExistence type="inferred from homology"/>
<comment type="caution">
    <text evidence="4">The sequence shown here is derived from an EMBL/GenBank/DDBJ whole genome shotgun (WGS) entry which is preliminary data.</text>
</comment>
<keyword evidence="4" id="KW-0540">Nuclease</keyword>
<dbReference type="Gene3D" id="3.60.10.10">
    <property type="entry name" value="Endonuclease/exonuclease/phosphatase"/>
    <property type="match status" value="1"/>
</dbReference>
<dbReference type="Pfam" id="PF03372">
    <property type="entry name" value="Exo_endo_phos"/>
    <property type="match status" value="1"/>
</dbReference>
<evidence type="ECO:0000313" key="5">
    <source>
        <dbReference type="Proteomes" id="UP000807353"/>
    </source>
</evidence>
<organism evidence="4 5">
    <name type="scientific">Collybia nuda</name>
    <dbReference type="NCBI Taxonomy" id="64659"/>
    <lineage>
        <taxon>Eukaryota</taxon>
        <taxon>Fungi</taxon>
        <taxon>Dikarya</taxon>
        <taxon>Basidiomycota</taxon>
        <taxon>Agaricomycotina</taxon>
        <taxon>Agaricomycetes</taxon>
        <taxon>Agaricomycetidae</taxon>
        <taxon>Agaricales</taxon>
        <taxon>Tricholomatineae</taxon>
        <taxon>Clitocybaceae</taxon>
        <taxon>Collybia</taxon>
    </lineage>
</organism>
<dbReference type="AlphaFoldDB" id="A0A9P5Y420"/>
<name>A0A9P5Y420_9AGAR</name>
<reference evidence="4" key="1">
    <citation type="submission" date="2020-11" db="EMBL/GenBank/DDBJ databases">
        <authorList>
            <consortium name="DOE Joint Genome Institute"/>
            <person name="Ahrendt S."/>
            <person name="Riley R."/>
            <person name="Andreopoulos W."/>
            <person name="Labutti K."/>
            <person name="Pangilinan J."/>
            <person name="Ruiz-Duenas F.J."/>
            <person name="Barrasa J.M."/>
            <person name="Sanchez-Garcia M."/>
            <person name="Camarero S."/>
            <person name="Miyauchi S."/>
            <person name="Serrano A."/>
            <person name="Linde D."/>
            <person name="Babiker R."/>
            <person name="Drula E."/>
            <person name="Ayuso-Fernandez I."/>
            <person name="Pacheco R."/>
            <person name="Padilla G."/>
            <person name="Ferreira P."/>
            <person name="Barriuso J."/>
            <person name="Kellner H."/>
            <person name="Castanera R."/>
            <person name="Alfaro M."/>
            <person name="Ramirez L."/>
            <person name="Pisabarro A.G."/>
            <person name="Kuo A."/>
            <person name="Tritt A."/>
            <person name="Lipzen A."/>
            <person name="He G."/>
            <person name="Yan M."/>
            <person name="Ng V."/>
            <person name="Cullen D."/>
            <person name="Martin F."/>
            <person name="Rosso M.-N."/>
            <person name="Henrissat B."/>
            <person name="Hibbett D."/>
            <person name="Martinez A.T."/>
            <person name="Grigoriev I.V."/>
        </authorList>
    </citation>
    <scope>NUCLEOTIDE SEQUENCE</scope>
    <source>
        <strain evidence="4">CBS 247.69</strain>
    </source>
</reference>